<evidence type="ECO:0000256" key="10">
    <source>
        <dbReference type="ARBA" id="ARBA00022963"/>
    </source>
</evidence>
<comment type="caution">
    <text evidence="22">The sequence shown here is derived from an EMBL/GenBank/DDBJ whole genome shotgun (WGS) entry which is preliminary data.</text>
</comment>
<name>A0A5M3MYN7_CONPW</name>
<keyword evidence="14" id="KW-0443">Lipid metabolism</keyword>
<dbReference type="GO" id="GO:0034727">
    <property type="term" value="P:piecemeal microautophagy of the nucleus"/>
    <property type="evidence" value="ECO:0007669"/>
    <property type="project" value="TreeGrafter"/>
</dbReference>
<dbReference type="EMBL" id="JH711575">
    <property type="protein sequence ID" value="EIW84252.1"/>
    <property type="molecule type" value="Genomic_DNA"/>
</dbReference>
<dbReference type="SUPFAM" id="SSF53474">
    <property type="entry name" value="alpha/beta-Hydrolases"/>
    <property type="match status" value="1"/>
</dbReference>
<dbReference type="Proteomes" id="UP000053558">
    <property type="component" value="Unassembled WGS sequence"/>
</dbReference>
<evidence type="ECO:0000256" key="7">
    <source>
        <dbReference type="ARBA" id="ARBA00022692"/>
    </source>
</evidence>
<keyword evidence="7" id="KW-0812">Transmembrane</keyword>
<evidence type="ECO:0000256" key="8">
    <source>
        <dbReference type="ARBA" id="ARBA00022753"/>
    </source>
</evidence>
<evidence type="ECO:0000256" key="16">
    <source>
        <dbReference type="ARBA" id="ARBA00023180"/>
    </source>
</evidence>
<keyword evidence="15" id="KW-0472">Membrane</keyword>
<keyword evidence="16" id="KW-0325">Glycoprotein</keyword>
<evidence type="ECO:0000256" key="11">
    <source>
        <dbReference type="ARBA" id="ARBA00022968"/>
    </source>
</evidence>
<proteinExistence type="inferred from homology"/>
<dbReference type="GO" id="GO:0004806">
    <property type="term" value="F:triacylglycerol lipase activity"/>
    <property type="evidence" value="ECO:0007669"/>
    <property type="project" value="UniProtKB-EC"/>
</dbReference>
<dbReference type="RefSeq" id="XP_007766005.1">
    <property type="nucleotide sequence ID" value="XM_007767815.1"/>
</dbReference>
<dbReference type="InterPro" id="IPR029058">
    <property type="entry name" value="AB_hydrolase_fold"/>
</dbReference>
<dbReference type="GO" id="GO:0032585">
    <property type="term" value="C:multivesicular body membrane"/>
    <property type="evidence" value="ECO:0007669"/>
    <property type="project" value="UniProtKB-SubCell"/>
</dbReference>
<evidence type="ECO:0000313" key="22">
    <source>
        <dbReference type="EMBL" id="EIW84252.1"/>
    </source>
</evidence>
<feature type="domain" description="Fungal lipase-type" evidence="21">
    <location>
        <begin position="269"/>
        <end position="297"/>
    </location>
</feature>
<dbReference type="GO" id="GO:0005775">
    <property type="term" value="C:vacuolar lumen"/>
    <property type="evidence" value="ECO:0007669"/>
    <property type="project" value="TreeGrafter"/>
</dbReference>
<evidence type="ECO:0000313" key="23">
    <source>
        <dbReference type="Proteomes" id="UP000053558"/>
    </source>
</evidence>
<evidence type="ECO:0000256" key="4">
    <source>
        <dbReference type="ARBA" id="ARBA00010701"/>
    </source>
</evidence>
<evidence type="ECO:0000256" key="9">
    <source>
        <dbReference type="ARBA" id="ARBA00022801"/>
    </source>
</evidence>
<feature type="chain" id="PRO_5024336675" description="triacylglycerol lipase" evidence="20">
    <location>
        <begin position="20"/>
        <end position="432"/>
    </location>
</feature>
<sequence>MRLPLWYLLEALSWSSRLGTTDPAPPPDRTLTPSQSTSLSFNLRHVHAQSANSSHILFADVRPPSLSSRRLDEPELTFTLDTETILTHRPSSPAAFYAARSGSRLAQTPIDLWVPDSIPAPNTSSRHTLHTLAKMTSNAYTSPSESDWYPLPSPFNSTNGTAPPSIPFGWEPDADGFRGHIFVSEDNATVVISIKGTSAGWIFGGGGPTVSKDKLNDNMLFSCCCARVGPTWSTVCGCYGGSGKCDQRCLETSVAKESLFYSVGVDLYNNVTYLYPNANIWLVGHSLGGSLASLLGSTFGSPVVAFEAPGERLAAQRLHLPGPPNNNHITHVLHTADPLAMGTCTGVSSVCGIAGYAMESHCHMGNIRRYDTISNLNWAADIRTHGIRVIVEKLLADDWNTLTGHNETKEVPDFDNDDDCVDCYNWEFGDYK</sequence>
<evidence type="ECO:0000256" key="19">
    <source>
        <dbReference type="SAM" id="MobiDB-lite"/>
    </source>
</evidence>
<dbReference type="PANTHER" id="PTHR47175">
    <property type="entry name" value="LIPASE ATG15-RELATED"/>
    <property type="match status" value="1"/>
</dbReference>
<keyword evidence="8" id="KW-0967">Endosome</keyword>
<gene>
    <name evidence="22" type="ORF">CONPUDRAFT_119960</name>
</gene>
<evidence type="ECO:0000256" key="12">
    <source>
        <dbReference type="ARBA" id="ARBA00022989"/>
    </source>
</evidence>
<organism evidence="22 23">
    <name type="scientific">Coniophora puteana (strain RWD-64-598)</name>
    <name type="common">Brown rot fungus</name>
    <dbReference type="NCBI Taxonomy" id="741705"/>
    <lineage>
        <taxon>Eukaryota</taxon>
        <taxon>Fungi</taxon>
        <taxon>Dikarya</taxon>
        <taxon>Basidiomycota</taxon>
        <taxon>Agaricomycotina</taxon>
        <taxon>Agaricomycetes</taxon>
        <taxon>Agaricomycetidae</taxon>
        <taxon>Boletales</taxon>
        <taxon>Coniophorineae</taxon>
        <taxon>Coniophoraceae</taxon>
        <taxon>Coniophora</taxon>
    </lineage>
</organism>
<feature type="region of interest" description="Disordered" evidence="19">
    <location>
        <begin position="18"/>
        <end position="37"/>
    </location>
</feature>
<dbReference type="Gene3D" id="3.40.50.1820">
    <property type="entry name" value="alpha/beta hydrolase"/>
    <property type="match status" value="1"/>
</dbReference>
<evidence type="ECO:0000256" key="18">
    <source>
        <dbReference type="ARBA" id="ARBA00029828"/>
    </source>
</evidence>
<evidence type="ECO:0000256" key="17">
    <source>
        <dbReference type="ARBA" id="ARBA00024663"/>
    </source>
</evidence>
<evidence type="ECO:0000256" key="5">
    <source>
        <dbReference type="ARBA" id="ARBA00011137"/>
    </source>
</evidence>
<dbReference type="CDD" id="cd00519">
    <property type="entry name" value="Lipase_3"/>
    <property type="match status" value="1"/>
</dbReference>
<protein>
    <recommendedName>
        <fullName evidence="6">triacylglycerol lipase</fullName>
        <ecNumber evidence="6">3.1.1.3</ecNumber>
    </recommendedName>
    <alternativeName>
        <fullName evidence="18">Autophagy-related protein 15</fullName>
    </alternativeName>
</protein>
<evidence type="ECO:0000256" key="13">
    <source>
        <dbReference type="ARBA" id="ARBA00023006"/>
    </source>
</evidence>
<feature type="signal peptide" evidence="20">
    <location>
        <begin position="1"/>
        <end position="19"/>
    </location>
</feature>
<evidence type="ECO:0000256" key="15">
    <source>
        <dbReference type="ARBA" id="ARBA00023136"/>
    </source>
</evidence>
<evidence type="ECO:0000256" key="6">
    <source>
        <dbReference type="ARBA" id="ARBA00013279"/>
    </source>
</evidence>
<evidence type="ECO:0000256" key="14">
    <source>
        <dbReference type="ARBA" id="ARBA00023098"/>
    </source>
</evidence>
<accession>A0A5M3MYN7</accession>
<evidence type="ECO:0000256" key="1">
    <source>
        <dbReference type="ARBA" id="ARBA00001024"/>
    </source>
</evidence>
<keyword evidence="11" id="KW-0735">Signal-anchor</keyword>
<keyword evidence="13" id="KW-0072">Autophagy</keyword>
<keyword evidence="12" id="KW-1133">Transmembrane helix</keyword>
<comment type="catalytic activity">
    <reaction evidence="1">
        <text>a triacylglycerol + H2O = a diacylglycerol + a fatty acid + H(+)</text>
        <dbReference type="Rhea" id="RHEA:12044"/>
        <dbReference type="ChEBI" id="CHEBI:15377"/>
        <dbReference type="ChEBI" id="CHEBI:15378"/>
        <dbReference type="ChEBI" id="CHEBI:17855"/>
        <dbReference type="ChEBI" id="CHEBI:18035"/>
        <dbReference type="ChEBI" id="CHEBI:28868"/>
        <dbReference type="EC" id="3.1.1.3"/>
    </reaction>
</comment>
<dbReference type="OMA" id="YKCDQGC"/>
<evidence type="ECO:0000256" key="2">
    <source>
        <dbReference type="ARBA" id="ARBA00004270"/>
    </source>
</evidence>
<dbReference type="EC" id="3.1.1.3" evidence="6"/>
<dbReference type="GO" id="GO:0004620">
    <property type="term" value="F:phospholipase activity"/>
    <property type="evidence" value="ECO:0007669"/>
    <property type="project" value="TreeGrafter"/>
</dbReference>
<dbReference type="Pfam" id="PF01764">
    <property type="entry name" value="Lipase_3"/>
    <property type="match status" value="1"/>
</dbReference>
<evidence type="ECO:0000259" key="21">
    <source>
        <dbReference type="Pfam" id="PF01764"/>
    </source>
</evidence>
<comment type="subcellular location">
    <subcellularLocation>
        <location evidence="3">Endosome</location>
        <location evidence="3">Multivesicular body membrane</location>
        <topology evidence="3">Single-pass type II membrane protein</topology>
    </subcellularLocation>
    <subcellularLocation>
        <location evidence="2">Prevacuolar compartment membrane</location>
        <topology evidence="2">Single-pass type II membrane protein</topology>
    </subcellularLocation>
</comment>
<evidence type="ECO:0000256" key="20">
    <source>
        <dbReference type="SAM" id="SignalP"/>
    </source>
</evidence>
<comment type="subunit">
    <text evidence="5">Binds to both phosphatidylinositol (PI) and phosphatidylinositol 3,5-bisphosphate (PIP2).</text>
</comment>
<dbReference type="InterPro" id="IPR002921">
    <property type="entry name" value="Fungal_lipase-type"/>
</dbReference>
<keyword evidence="9 22" id="KW-0378">Hydrolase</keyword>
<keyword evidence="23" id="KW-1185">Reference proteome</keyword>
<comment type="similarity">
    <text evidence="4">Belongs to the AB hydrolase superfamily. Lipase family.</text>
</comment>
<dbReference type="GeneID" id="19199512"/>
<dbReference type="AlphaFoldDB" id="A0A5M3MYN7"/>
<keyword evidence="10" id="KW-0442">Lipid degradation</keyword>
<dbReference type="PANTHER" id="PTHR47175:SF2">
    <property type="entry name" value="LIPASE ATG15-RELATED"/>
    <property type="match status" value="1"/>
</dbReference>
<comment type="function">
    <text evidence="17">Lipase which is essential for lysis of subvacuolar cytoplasm to vacuole targeted bodies and intravacuolar autophagic bodies. Involved in the lysis of intravacuolar multivesicular body (MVB) vesicles. The intravacuolar membrane disintegration by ATG15 is critical to life span extension.</text>
</comment>
<dbReference type="GO" id="GO:0046461">
    <property type="term" value="P:neutral lipid catabolic process"/>
    <property type="evidence" value="ECO:0007669"/>
    <property type="project" value="TreeGrafter"/>
</dbReference>
<dbReference type="KEGG" id="cput:CONPUDRAFT_119960"/>
<keyword evidence="20" id="KW-0732">Signal</keyword>
<dbReference type="OrthoDB" id="58570at2759"/>
<dbReference type="InterPro" id="IPR050805">
    <property type="entry name" value="ATG15_Lipase"/>
</dbReference>
<reference evidence="23" key="1">
    <citation type="journal article" date="2012" name="Science">
        <title>The Paleozoic origin of enzymatic lignin decomposition reconstructed from 31 fungal genomes.</title>
        <authorList>
            <person name="Floudas D."/>
            <person name="Binder M."/>
            <person name="Riley R."/>
            <person name="Barry K."/>
            <person name="Blanchette R.A."/>
            <person name="Henrissat B."/>
            <person name="Martinez A.T."/>
            <person name="Otillar R."/>
            <person name="Spatafora J.W."/>
            <person name="Yadav J.S."/>
            <person name="Aerts A."/>
            <person name="Benoit I."/>
            <person name="Boyd A."/>
            <person name="Carlson A."/>
            <person name="Copeland A."/>
            <person name="Coutinho P.M."/>
            <person name="de Vries R.P."/>
            <person name="Ferreira P."/>
            <person name="Findley K."/>
            <person name="Foster B."/>
            <person name="Gaskell J."/>
            <person name="Glotzer D."/>
            <person name="Gorecki P."/>
            <person name="Heitman J."/>
            <person name="Hesse C."/>
            <person name="Hori C."/>
            <person name="Igarashi K."/>
            <person name="Jurgens J.A."/>
            <person name="Kallen N."/>
            <person name="Kersten P."/>
            <person name="Kohler A."/>
            <person name="Kuees U."/>
            <person name="Kumar T.K.A."/>
            <person name="Kuo A."/>
            <person name="LaButti K."/>
            <person name="Larrondo L.F."/>
            <person name="Lindquist E."/>
            <person name="Ling A."/>
            <person name="Lombard V."/>
            <person name="Lucas S."/>
            <person name="Lundell T."/>
            <person name="Martin R."/>
            <person name="McLaughlin D.J."/>
            <person name="Morgenstern I."/>
            <person name="Morin E."/>
            <person name="Murat C."/>
            <person name="Nagy L.G."/>
            <person name="Nolan M."/>
            <person name="Ohm R.A."/>
            <person name="Patyshakuliyeva A."/>
            <person name="Rokas A."/>
            <person name="Ruiz-Duenas F.J."/>
            <person name="Sabat G."/>
            <person name="Salamov A."/>
            <person name="Samejima M."/>
            <person name="Schmutz J."/>
            <person name="Slot J.C."/>
            <person name="St John F."/>
            <person name="Stenlid J."/>
            <person name="Sun H."/>
            <person name="Sun S."/>
            <person name="Syed K."/>
            <person name="Tsang A."/>
            <person name="Wiebenga A."/>
            <person name="Young D."/>
            <person name="Pisabarro A."/>
            <person name="Eastwood D.C."/>
            <person name="Martin F."/>
            <person name="Cullen D."/>
            <person name="Grigoriev I.V."/>
            <person name="Hibbett D.S."/>
        </authorList>
    </citation>
    <scope>NUCLEOTIDE SEQUENCE [LARGE SCALE GENOMIC DNA]</scope>
    <source>
        <strain evidence="23">RWD-64-598 SS2</strain>
    </source>
</reference>
<evidence type="ECO:0000256" key="3">
    <source>
        <dbReference type="ARBA" id="ARBA00004343"/>
    </source>
</evidence>
<dbReference type="GO" id="GO:0006660">
    <property type="term" value="P:phosphatidylserine catabolic process"/>
    <property type="evidence" value="ECO:0007669"/>
    <property type="project" value="TreeGrafter"/>
</dbReference>
<dbReference type="GO" id="GO:0034496">
    <property type="term" value="P:multivesicular body membrane disassembly"/>
    <property type="evidence" value="ECO:0007669"/>
    <property type="project" value="TreeGrafter"/>
</dbReference>